<dbReference type="Gene3D" id="1.10.510.10">
    <property type="entry name" value="Transferase(Phosphotransferase) domain 1"/>
    <property type="match status" value="1"/>
</dbReference>
<dbReference type="SMART" id="SM00220">
    <property type="entry name" value="S_TKc"/>
    <property type="match status" value="1"/>
</dbReference>
<keyword evidence="2 3" id="KW-0067">ATP-binding</keyword>
<dbReference type="Proteomes" id="UP000269793">
    <property type="component" value="Chromosome III"/>
</dbReference>
<dbReference type="PANTHER" id="PTHR24348">
    <property type="entry name" value="SERINE/THREONINE-PROTEIN KINASE UNC-51-RELATED"/>
    <property type="match status" value="1"/>
</dbReference>
<dbReference type="InterPro" id="IPR008271">
    <property type="entry name" value="Ser/Thr_kinase_AS"/>
</dbReference>
<dbReference type="Pfam" id="PF00069">
    <property type="entry name" value="Pkinase"/>
    <property type="match status" value="1"/>
</dbReference>
<feature type="region of interest" description="Disordered" evidence="5">
    <location>
        <begin position="471"/>
        <end position="490"/>
    </location>
</feature>
<dbReference type="STRING" id="425264.A0A3G2S496"/>
<dbReference type="PROSITE" id="PS50011">
    <property type="entry name" value="PROTEIN_KINASE_DOM"/>
    <property type="match status" value="1"/>
</dbReference>
<dbReference type="OrthoDB" id="68483at2759"/>
<comment type="similarity">
    <text evidence="4">Belongs to the protein kinase superfamily.</text>
</comment>
<dbReference type="InterPro" id="IPR045269">
    <property type="entry name" value="Atg1-like"/>
</dbReference>
<accession>A0A3G2S496</accession>
<feature type="region of interest" description="Disordered" evidence="5">
    <location>
        <begin position="413"/>
        <end position="446"/>
    </location>
</feature>
<reference evidence="7 8" key="1">
    <citation type="submission" date="2018-10" db="EMBL/GenBank/DDBJ databases">
        <title>Complete genome sequence of Malassezia restricta CBS 7877.</title>
        <authorList>
            <person name="Morand S.C."/>
            <person name="Bertignac M."/>
            <person name="Iltis A."/>
            <person name="Kolder I."/>
            <person name="Pirovano W."/>
            <person name="Jourdain R."/>
            <person name="Clavaud C."/>
        </authorList>
    </citation>
    <scope>NUCLEOTIDE SEQUENCE [LARGE SCALE GENOMIC DNA]</scope>
    <source>
        <strain evidence="7 8">CBS 7877</strain>
    </source>
</reference>
<keyword evidence="1 3" id="KW-0547">Nucleotide-binding</keyword>
<dbReference type="SUPFAM" id="SSF56112">
    <property type="entry name" value="Protein kinase-like (PK-like)"/>
    <property type="match status" value="1"/>
</dbReference>
<dbReference type="VEuPathDB" id="FungiDB:DNF11_1961"/>
<dbReference type="FunFam" id="1.10.510.10:FF:000571">
    <property type="entry name" value="Maternal embryonic leucine zipper kinase"/>
    <property type="match status" value="1"/>
</dbReference>
<keyword evidence="7" id="KW-0418">Kinase</keyword>
<dbReference type="InterPro" id="IPR000719">
    <property type="entry name" value="Prot_kinase_dom"/>
</dbReference>
<sequence length="490" mass="55067">MPVASIPHGQREEPDSAVRRSLPPPPVSLVPSTPMTPRKVSHHRRHSSSSSGLRQVRESLHAMSVQLSDGSRKINQYRFLRCLGHGTFATVHLGEFTNEEGQVQLVAIKEFDKRRLRKKRHHDLPLHMRRNMRAMDAEDPLYLVRTEVAILKKMSHPHVVQLYEALDDPENDKLFLVFEYCAGGPLCHIEPGRQGERLAEDRARLYFRQILSGLEYMHANGIMHRDIKPDNILMSNKLVCKISDFGVSKMIWESGSDLVHQSVGTPAFMSPELCHIGAVESHGYSDDVWALGITLYALLMGRLPFYRDDLFELYEAIQHDELCLKDCRASPACQDLLRSMLDKAEPNRISVPDMFKHPWVTDHGRDPMPPLTLTDDKAIDQVTEEDLHDAVFRISSMFAVACAVSKFKRAGSRHSSTSTLDGTESSEPTPLDSRKLSMDTPPLSDTSGAAAIPLVLSPVATMDAFHDSDCQEPEIYVSSPQAKHTNEQIP</sequence>
<evidence type="ECO:0000256" key="1">
    <source>
        <dbReference type="ARBA" id="ARBA00022741"/>
    </source>
</evidence>
<dbReference type="GO" id="GO:0005737">
    <property type="term" value="C:cytoplasm"/>
    <property type="evidence" value="ECO:0007669"/>
    <property type="project" value="TreeGrafter"/>
</dbReference>
<gene>
    <name evidence="7" type="ORF">DNF11_1961</name>
</gene>
<dbReference type="EC" id="2.7.11.1" evidence="7"/>
<feature type="compositionally biased region" description="Basic and acidic residues" evidence="5">
    <location>
        <begin position="9"/>
        <end position="18"/>
    </location>
</feature>
<keyword evidence="8" id="KW-1185">Reference proteome</keyword>
<protein>
    <submittedName>
        <fullName evidence="7">Putative serine/threonine-protein kinase</fullName>
        <ecNumber evidence="7">2.7.11.1</ecNumber>
    </submittedName>
</protein>
<feature type="domain" description="Protein kinase" evidence="6">
    <location>
        <begin position="77"/>
        <end position="360"/>
    </location>
</feature>
<dbReference type="PANTHER" id="PTHR24348:SF72">
    <property type="entry name" value="SERINE_THREONINE PROTEIN KINASE"/>
    <property type="match status" value="1"/>
</dbReference>
<dbReference type="InterPro" id="IPR017441">
    <property type="entry name" value="Protein_kinase_ATP_BS"/>
</dbReference>
<dbReference type="CDD" id="cd14008">
    <property type="entry name" value="STKc_LKB1_CaMKK"/>
    <property type="match status" value="1"/>
</dbReference>
<keyword evidence="4" id="KW-0723">Serine/threonine-protein kinase</keyword>
<proteinExistence type="inferred from homology"/>
<dbReference type="GO" id="GO:0004674">
    <property type="term" value="F:protein serine/threonine kinase activity"/>
    <property type="evidence" value="ECO:0007669"/>
    <property type="project" value="UniProtKB-KW"/>
</dbReference>
<name>A0A3G2S496_MALR7</name>
<keyword evidence="7" id="KW-0808">Transferase</keyword>
<dbReference type="GO" id="GO:0005524">
    <property type="term" value="F:ATP binding"/>
    <property type="evidence" value="ECO:0007669"/>
    <property type="project" value="UniProtKB-UniRule"/>
</dbReference>
<evidence type="ECO:0000256" key="5">
    <source>
        <dbReference type="SAM" id="MobiDB-lite"/>
    </source>
</evidence>
<dbReference type="EMBL" id="CP033150">
    <property type="protein sequence ID" value="AYO42911.1"/>
    <property type="molecule type" value="Genomic_DNA"/>
</dbReference>
<dbReference type="InterPro" id="IPR011009">
    <property type="entry name" value="Kinase-like_dom_sf"/>
</dbReference>
<evidence type="ECO:0000259" key="6">
    <source>
        <dbReference type="PROSITE" id="PS50011"/>
    </source>
</evidence>
<organism evidence="7 8">
    <name type="scientific">Malassezia restricta (strain ATCC 96810 / NBRC 103918 / CBS 7877)</name>
    <name type="common">Seborrheic dermatitis infection agent</name>
    <dbReference type="NCBI Taxonomy" id="425264"/>
    <lineage>
        <taxon>Eukaryota</taxon>
        <taxon>Fungi</taxon>
        <taxon>Dikarya</taxon>
        <taxon>Basidiomycota</taxon>
        <taxon>Ustilaginomycotina</taxon>
        <taxon>Malasseziomycetes</taxon>
        <taxon>Malasseziales</taxon>
        <taxon>Malasseziaceae</taxon>
        <taxon>Malassezia</taxon>
    </lineage>
</organism>
<dbReference type="PROSITE" id="PS00108">
    <property type="entry name" value="PROTEIN_KINASE_ST"/>
    <property type="match status" value="1"/>
</dbReference>
<feature type="region of interest" description="Disordered" evidence="5">
    <location>
        <begin position="1"/>
        <end position="54"/>
    </location>
</feature>
<dbReference type="AlphaFoldDB" id="A0A3G2S496"/>
<feature type="compositionally biased region" description="Polar residues" evidence="5">
    <location>
        <begin position="478"/>
        <end position="490"/>
    </location>
</feature>
<feature type="binding site" evidence="3">
    <location>
        <position position="109"/>
    </location>
    <ligand>
        <name>ATP</name>
        <dbReference type="ChEBI" id="CHEBI:30616"/>
    </ligand>
</feature>
<evidence type="ECO:0000256" key="2">
    <source>
        <dbReference type="ARBA" id="ARBA00022840"/>
    </source>
</evidence>
<evidence type="ECO:0000313" key="8">
    <source>
        <dbReference type="Proteomes" id="UP000269793"/>
    </source>
</evidence>
<feature type="compositionally biased region" description="Polar residues" evidence="5">
    <location>
        <begin position="413"/>
        <end position="428"/>
    </location>
</feature>
<dbReference type="GO" id="GO:0010506">
    <property type="term" value="P:regulation of autophagy"/>
    <property type="evidence" value="ECO:0007669"/>
    <property type="project" value="InterPro"/>
</dbReference>
<evidence type="ECO:0000313" key="7">
    <source>
        <dbReference type="EMBL" id="AYO42911.1"/>
    </source>
</evidence>
<dbReference type="PROSITE" id="PS00107">
    <property type="entry name" value="PROTEIN_KINASE_ATP"/>
    <property type="match status" value="1"/>
</dbReference>
<evidence type="ECO:0000256" key="4">
    <source>
        <dbReference type="RuleBase" id="RU000304"/>
    </source>
</evidence>
<evidence type="ECO:0000256" key="3">
    <source>
        <dbReference type="PROSITE-ProRule" id="PRU10141"/>
    </source>
</evidence>